<name>A0ABM0YJH2_CAMSA</name>
<keyword evidence="2" id="KW-1185">Reference proteome</keyword>
<dbReference type="Proteomes" id="UP000694864">
    <property type="component" value="Chromosome 3"/>
</dbReference>
<evidence type="ECO:0000256" key="1">
    <source>
        <dbReference type="SAM" id="MobiDB-lite"/>
    </source>
</evidence>
<protein>
    <submittedName>
        <fullName evidence="3">Uncharacterized protein LOC104779272</fullName>
    </submittedName>
</protein>
<reference evidence="2" key="1">
    <citation type="journal article" date="2014" name="Nat. Commun.">
        <title>The emerging biofuel crop Camelina sativa retains a highly undifferentiated hexaploid genome structure.</title>
        <authorList>
            <person name="Kagale S."/>
            <person name="Koh C."/>
            <person name="Nixon J."/>
            <person name="Bollina V."/>
            <person name="Clarke W.E."/>
            <person name="Tuteja R."/>
            <person name="Spillane C."/>
            <person name="Robinson S.J."/>
            <person name="Links M.G."/>
            <person name="Clarke C."/>
            <person name="Higgins E.E."/>
            <person name="Huebert T."/>
            <person name="Sharpe A.G."/>
            <person name="Parkin I.A."/>
        </authorList>
    </citation>
    <scope>NUCLEOTIDE SEQUENCE [LARGE SCALE GENOMIC DNA]</scope>
    <source>
        <strain evidence="2">cv. DH55</strain>
    </source>
</reference>
<feature type="region of interest" description="Disordered" evidence="1">
    <location>
        <begin position="80"/>
        <end position="99"/>
    </location>
</feature>
<evidence type="ECO:0000313" key="2">
    <source>
        <dbReference type="Proteomes" id="UP000694864"/>
    </source>
</evidence>
<gene>
    <name evidence="3" type="primary">LOC104779272</name>
</gene>
<reference evidence="3" key="2">
    <citation type="submission" date="2025-08" db="UniProtKB">
        <authorList>
            <consortium name="RefSeq"/>
        </authorList>
    </citation>
    <scope>IDENTIFICATION</scope>
    <source>
        <tissue evidence="3">Leaf</tissue>
    </source>
</reference>
<dbReference type="RefSeq" id="XP_010501934.1">
    <property type="nucleotide sequence ID" value="XM_010503632.1"/>
</dbReference>
<dbReference type="PANTHER" id="PTHR47481:SF22">
    <property type="entry name" value="RETROTRANSPOSON GAG DOMAIN-CONTAINING PROTEIN"/>
    <property type="match status" value="1"/>
</dbReference>
<sequence>MDELALLESPFAHEEKIDAIIAGLPKEYKLVIDQIECKDTPPTIPYIHECLGNHEEKLPSMNTATMLSPFTASENAVQYNNKSSVNNQSSRSNNKNICNNNNYMDSKTTSGNIQIGLTTIPPNLTWESATSWVTVPNDVRNFSRSKPPQVTLLLVPNPWILDSGATHHLTSDLNNIALHQPYNGGDDVMIADGEGSQYGGSVAPTEN</sequence>
<organism evidence="2 3">
    <name type="scientific">Camelina sativa</name>
    <name type="common">False flax</name>
    <name type="synonym">Myagrum sativum</name>
    <dbReference type="NCBI Taxonomy" id="90675"/>
    <lineage>
        <taxon>Eukaryota</taxon>
        <taxon>Viridiplantae</taxon>
        <taxon>Streptophyta</taxon>
        <taxon>Embryophyta</taxon>
        <taxon>Tracheophyta</taxon>
        <taxon>Spermatophyta</taxon>
        <taxon>Magnoliopsida</taxon>
        <taxon>eudicotyledons</taxon>
        <taxon>Gunneridae</taxon>
        <taxon>Pentapetalae</taxon>
        <taxon>rosids</taxon>
        <taxon>malvids</taxon>
        <taxon>Brassicales</taxon>
        <taxon>Brassicaceae</taxon>
        <taxon>Camelineae</taxon>
        <taxon>Camelina</taxon>
    </lineage>
</organism>
<proteinExistence type="predicted"/>
<evidence type="ECO:0000313" key="3">
    <source>
        <dbReference type="RefSeq" id="XP_010501934.1"/>
    </source>
</evidence>
<dbReference type="GeneID" id="104779272"/>
<accession>A0ABM0YJH2</accession>
<dbReference type="PANTHER" id="PTHR47481">
    <property type="match status" value="1"/>
</dbReference>